<dbReference type="EMBL" id="DUZY01000004">
    <property type="protein sequence ID" value="DAD35942.1"/>
    <property type="molecule type" value="Genomic_DNA"/>
</dbReference>
<dbReference type="SUPFAM" id="SSF53474">
    <property type="entry name" value="alpha/beta-Hydrolases"/>
    <property type="match status" value="1"/>
</dbReference>
<name>A0A822YTH0_NELNU</name>
<dbReference type="InterPro" id="IPR029058">
    <property type="entry name" value="AB_hydrolase_fold"/>
</dbReference>
<gene>
    <name evidence="1" type="ORF">HUJ06_006582</name>
</gene>
<protein>
    <submittedName>
        <fullName evidence="1">Uncharacterized protein</fullName>
    </submittedName>
</protein>
<comment type="caution">
    <text evidence="1">The sequence shown here is derived from an EMBL/GenBank/DDBJ whole genome shotgun (WGS) entry which is preliminary data.</text>
</comment>
<evidence type="ECO:0000313" key="2">
    <source>
        <dbReference type="Proteomes" id="UP000607653"/>
    </source>
</evidence>
<dbReference type="Gene3D" id="3.40.50.1820">
    <property type="entry name" value="alpha/beta hydrolase"/>
    <property type="match status" value="1"/>
</dbReference>
<sequence>MELERPLSTEVVPVIIFFHGGSLAHSSANSAIYDTLCRRLVGFSTRDLA</sequence>
<accession>A0A822YTH0</accession>
<dbReference type="AlphaFoldDB" id="A0A822YTH0"/>
<keyword evidence="2" id="KW-1185">Reference proteome</keyword>
<proteinExistence type="predicted"/>
<evidence type="ECO:0000313" key="1">
    <source>
        <dbReference type="EMBL" id="DAD35942.1"/>
    </source>
</evidence>
<reference evidence="1 2" key="1">
    <citation type="journal article" date="2020" name="Mol. Biol. Evol.">
        <title>Distinct Expression and Methylation Patterns for Genes with Different Fates following a Single Whole-Genome Duplication in Flowering Plants.</title>
        <authorList>
            <person name="Shi T."/>
            <person name="Rahmani R.S."/>
            <person name="Gugger P.F."/>
            <person name="Wang M."/>
            <person name="Li H."/>
            <person name="Zhang Y."/>
            <person name="Li Z."/>
            <person name="Wang Q."/>
            <person name="Van de Peer Y."/>
            <person name="Marchal K."/>
            <person name="Chen J."/>
        </authorList>
    </citation>
    <scope>NUCLEOTIDE SEQUENCE [LARGE SCALE GENOMIC DNA]</scope>
    <source>
        <tissue evidence="1">Leaf</tissue>
    </source>
</reference>
<organism evidence="1 2">
    <name type="scientific">Nelumbo nucifera</name>
    <name type="common">Sacred lotus</name>
    <dbReference type="NCBI Taxonomy" id="4432"/>
    <lineage>
        <taxon>Eukaryota</taxon>
        <taxon>Viridiplantae</taxon>
        <taxon>Streptophyta</taxon>
        <taxon>Embryophyta</taxon>
        <taxon>Tracheophyta</taxon>
        <taxon>Spermatophyta</taxon>
        <taxon>Magnoliopsida</taxon>
        <taxon>Proteales</taxon>
        <taxon>Nelumbonaceae</taxon>
        <taxon>Nelumbo</taxon>
    </lineage>
</organism>
<dbReference type="Proteomes" id="UP000607653">
    <property type="component" value="Unassembled WGS sequence"/>
</dbReference>